<dbReference type="Gene3D" id="2.60.40.60">
    <property type="entry name" value="Cadherins"/>
    <property type="match status" value="1"/>
</dbReference>
<dbReference type="PANTHER" id="PTHR46957">
    <property type="entry name" value="CYTOKINE RECEPTOR"/>
    <property type="match status" value="1"/>
</dbReference>
<dbReference type="PROSITE" id="PS50853">
    <property type="entry name" value="FN3"/>
    <property type="match status" value="2"/>
</dbReference>
<organism evidence="4 5">
    <name type="scientific">Pseudopedobacter beijingensis</name>
    <dbReference type="NCBI Taxonomy" id="1207056"/>
    <lineage>
        <taxon>Bacteria</taxon>
        <taxon>Pseudomonadati</taxon>
        <taxon>Bacteroidota</taxon>
        <taxon>Sphingobacteriia</taxon>
        <taxon>Sphingobacteriales</taxon>
        <taxon>Sphingobacteriaceae</taxon>
        <taxon>Pseudopedobacter</taxon>
    </lineage>
</organism>
<dbReference type="SMART" id="SM00060">
    <property type="entry name" value="FN3"/>
    <property type="match status" value="2"/>
</dbReference>
<dbReference type="NCBIfam" id="TIGR04131">
    <property type="entry name" value="Bac_Flav_CTERM"/>
    <property type="match status" value="1"/>
</dbReference>
<dbReference type="PROSITE" id="PS50268">
    <property type="entry name" value="CADHERIN_2"/>
    <property type="match status" value="1"/>
</dbReference>
<dbReference type="InterPro" id="IPR013783">
    <property type="entry name" value="Ig-like_fold"/>
</dbReference>
<dbReference type="SUPFAM" id="SSF49265">
    <property type="entry name" value="Fibronectin type III"/>
    <property type="match status" value="1"/>
</dbReference>
<evidence type="ECO:0000313" key="4">
    <source>
        <dbReference type="EMBL" id="MFD1630005.1"/>
    </source>
</evidence>
<reference evidence="5" key="1">
    <citation type="journal article" date="2019" name="Int. J. Syst. Evol. Microbiol.">
        <title>The Global Catalogue of Microorganisms (GCM) 10K type strain sequencing project: providing services to taxonomists for standard genome sequencing and annotation.</title>
        <authorList>
            <consortium name="The Broad Institute Genomics Platform"/>
            <consortium name="The Broad Institute Genome Sequencing Center for Infectious Disease"/>
            <person name="Wu L."/>
            <person name="Ma J."/>
        </authorList>
    </citation>
    <scope>NUCLEOTIDE SEQUENCE [LARGE SCALE GENOMIC DNA]</scope>
    <source>
        <strain evidence="5">CCUG 53762</strain>
    </source>
</reference>
<feature type="domain" description="Fibronectin type-III" evidence="3">
    <location>
        <begin position="255"/>
        <end position="347"/>
    </location>
</feature>
<dbReference type="SMART" id="SM00112">
    <property type="entry name" value="CA"/>
    <property type="match status" value="1"/>
</dbReference>
<proteinExistence type="predicted"/>
<dbReference type="EMBL" id="JBHUDG010000013">
    <property type="protein sequence ID" value="MFD1630005.1"/>
    <property type="molecule type" value="Genomic_DNA"/>
</dbReference>
<feature type="domain" description="Cadherin" evidence="2">
    <location>
        <begin position="670"/>
        <end position="770"/>
    </location>
</feature>
<dbReference type="SUPFAM" id="SSF49313">
    <property type="entry name" value="Cadherin-like"/>
    <property type="match status" value="1"/>
</dbReference>
<evidence type="ECO:0000259" key="2">
    <source>
        <dbReference type="PROSITE" id="PS50268"/>
    </source>
</evidence>
<keyword evidence="5" id="KW-1185">Reference proteome</keyword>
<dbReference type="Pfam" id="PF13585">
    <property type="entry name" value="CHU_C"/>
    <property type="match status" value="1"/>
</dbReference>
<evidence type="ECO:0000259" key="3">
    <source>
        <dbReference type="PROSITE" id="PS50853"/>
    </source>
</evidence>
<dbReference type="InterPro" id="IPR015919">
    <property type="entry name" value="Cadherin-like_sf"/>
</dbReference>
<dbReference type="InterPro" id="IPR036116">
    <property type="entry name" value="FN3_sf"/>
</dbReference>
<dbReference type="CDD" id="cd11304">
    <property type="entry name" value="Cadherin_repeat"/>
    <property type="match status" value="1"/>
</dbReference>
<feature type="chain" id="PRO_5045851288" evidence="1">
    <location>
        <begin position="21"/>
        <end position="1041"/>
    </location>
</feature>
<dbReference type="Gene3D" id="2.60.40.10">
    <property type="entry name" value="Immunoglobulins"/>
    <property type="match status" value="3"/>
</dbReference>
<dbReference type="InterPro" id="IPR026341">
    <property type="entry name" value="T9SS_type_B"/>
</dbReference>
<dbReference type="PANTHER" id="PTHR46957:SF3">
    <property type="entry name" value="CYTOKINE RECEPTOR"/>
    <property type="match status" value="1"/>
</dbReference>
<evidence type="ECO:0000256" key="1">
    <source>
        <dbReference type="SAM" id="SignalP"/>
    </source>
</evidence>
<dbReference type="InterPro" id="IPR002126">
    <property type="entry name" value="Cadherin-like_dom"/>
</dbReference>
<dbReference type="Proteomes" id="UP001597118">
    <property type="component" value="Unassembled WGS sequence"/>
</dbReference>
<dbReference type="InterPro" id="IPR003961">
    <property type="entry name" value="FN3_dom"/>
</dbReference>
<sequence length="1041" mass="112211">MKKTYLAFVLVFLSGAGSFAQSVVINKIYNATDIFEGYSDAIELLVIEDHLDMRGLIIKDLSLNNSSNTDAGGRYKFNSIDFWSDMRSGTTIVLGRPTALNAAYTEDTEASDYRLNLMLPGGSAGNTYFTPLQEDPGGQFFNITQNDIVIIKRDDGTANGKGINQAIHAFSIGNSNTSAQFTAMQNAGVPILYASGTTGTGYYQYPLNPDKAIADYNGTKATSSNVGNNLGWGTGLGQNNIDYIASLRVLFYIDAPSSLTGFYSNANSITLSWADNSHNETGFEIEKSTDGVSFTSLATVGSNVSTFTETGISQSQTTYYRVRALNPDGNSAYSNVFSTSAITTAPVVVNKIFNATSDFQGYLDAVELLVVKDHLDMRGLIVKDISLPDANKDGGGRYKFNNIDFWKDMRSGTTIVLRRPNSAGQSHTLDTDASDFTLDLLLPNTTSGSTYFTVLQENPGGQFLNITANEIIIIKKDDGTPNGKGLQDAIHAFAIGNSNTTAEYAALQAAGVPVLYASGATGTNFFQYPSNPDKDISDYKGANAISQTAAGTDLGWGVGFGQNNIEYIDLLRQTVLSPSPLLAEVVSLNEIRLSWADNTTNESGFEVERSTDGVNFTLLTTTAQNIVAYTDNTVTSGTIYYYRVRAVTHTGFTYYSNVENLIAGAGIITQLNFTPVTLYENQPVSTIAGNFFVVSPDASVNVTYTLVSGTGSADNAKFKISGNQLQTNSVLDFETQETYNIRVKATSQSNFTFENSFTISINNVNEAPTITAIGDRNTCVGIEEKTISITGITAGPESGQIVTASIISDNPQLFELLTVSLTGNGNGEIKYKFNNNNSGSVELSLIIQDDGGTTNGGVDRHTETFTLNINEFPVANITSDKGTTVDKGVLVRLTAGGGTSYQWENAEGIIGNTNTAEITVRPVQTTTYKVLVTNSGGCSVTQEFTLTVNNNYDLVVAANLLSPNGDGLNDYWKVENIDLYPDSEVKVFDKSGRIIFSKKGYNNDWDGRIAGSSLNEDTYYYLIDFGPGQPKKKGFITMLNN</sequence>
<protein>
    <submittedName>
        <fullName evidence="4">Gliding motility-associated C-terminal domain-containing protein</fullName>
    </submittedName>
</protein>
<keyword evidence="1" id="KW-0732">Signal</keyword>
<dbReference type="InterPro" id="IPR050713">
    <property type="entry name" value="RTP_Phos/Ushers"/>
</dbReference>
<dbReference type="CDD" id="cd00063">
    <property type="entry name" value="FN3"/>
    <property type="match status" value="2"/>
</dbReference>
<dbReference type="RefSeq" id="WP_379662381.1">
    <property type="nucleotide sequence ID" value="NZ_JBHUDG010000013.1"/>
</dbReference>
<feature type="signal peptide" evidence="1">
    <location>
        <begin position="1"/>
        <end position="20"/>
    </location>
</feature>
<accession>A0ABW4ICS8</accession>
<name>A0ABW4ICS8_9SPHI</name>
<feature type="domain" description="Fibronectin type-III" evidence="3">
    <location>
        <begin position="577"/>
        <end position="666"/>
    </location>
</feature>
<evidence type="ECO:0000313" key="5">
    <source>
        <dbReference type="Proteomes" id="UP001597118"/>
    </source>
</evidence>
<comment type="caution">
    <text evidence="4">The sequence shown here is derived from an EMBL/GenBank/DDBJ whole genome shotgun (WGS) entry which is preliminary data.</text>
</comment>
<gene>
    <name evidence="4" type="ORF">ACFSAH_08960</name>
</gene>